<feature type="transmembrane region" description="Helical" evidence="1">
    <location>
        <begin position="22"/>
        <end position="44"/>
    </location>
</feature>
<evidence type="ECO:0000313" key="3">
    <source>
        <dbReference type="Proteomes" id="UP000000539"/>
    </source>
</evidence>
<keyword evidence="1" id="KW-0472">Membrane</keyword>
<protein>
    <submittedName>
        <fullName evidence="2">Uncharacterized protein</fullName>
    </submittedName>
</protein>
<reference evidence="2" key="2">
    <citation type="submission" date="2025-08" db="UniProtKB">
        <authorList>
            <consortium name="Ensembl"/>
        </authorList>
    </citation>
    <scope>IDENTIFICATION</scope>
    <source>
        <strain evidence="2">broiler</strain>
    </source>
</reference>
<dbReference type="Proteomes" id="UP000000539">
    <property type="component" value="Chromosome 34"/>
</dbReference>
<organism evidence="2 3">
    <name type="scientific">Gallus gallus</name>
    <name type="common">Chicken</name>
    <dbReference type="NCBI Taxonomy" id="9031"/>
    <lineage>
        <taxon>Eukaryota</taxon>
        <taxon>Metazoa</taxon>
        <taxon>Chordata</taxon>
        <taxon>Craniata</taxon>
        <taxon>Vertebrata</taxon>
        <taxon>Euteleostomi</taxon>
        <taxon>Archelosauria</taxon>
        <taxon>Archosauria</taxon>
        <taxon>Dinosauria</taxon>
        <taxon>Saurischia</taxon>
        <taxon>Theropoda</taxon>
        <taxon>Coelurosauria</taxon>
        <taxon>Aves</taxon>
        <taxon>Neognathae</taxon>
        <taxon>Galloanserae</taxon>
        <taxon>Galliformes</taxon>
        <taxon>Phasianidae</taxon>
        <taxon>Phasianinae</taxon>
        <taxon>Gallus</taxon>
    </lineage>
</organism>
<keyword evidence="1" id="KW-1133">Transmembrane helix</keyword>
<sequence length="173" mass="18788">MGAGGSHLLLVQHLLLQLLHQLALLVDLIVLGGAQGGGWVGVPGGGSPQRPSPLRHRLSSASRRAMVSFSALFFSFSFSYFFFHCSAVSSRLTDALFLMVFRCSRLWGANGVQRVIGYFGVQWAMGCYRGAVDYGVLKECSRLWGVIGVQWVMGCYWGGEGYGVLLGCNGCRE</sequence>
<reference evidence="2" key="3">
    <citation type="submission" date="2025-09" db="UniProtKB">
        <authorList>
            <consortium name="Ensembl"/>
        </authorList>
    </citation>
    <scope>IDENTIFICATION</scope>
    <source>
        <strain evidence="2">broiler</strain>
    </source>
</reference>
<accession>A0A8V0ZY52</accession>
<dbReference type="Ensembl" id="ENSGALT00010058071.1">
    <property type="protein sequence ID" value="ENSGALP00010035249.1"/>
    <property type="gene ID" value="ENSGALG00010023827.1"/>
</dbReference>
<name>A0A8V0ZY52_CHICK</name>
<keyword evidence="1" id="KW-0812">Transmembrane</keyword>
<evidence type="ECO:0000256" key="1">
    <source>
        <dbReference type="SAM" id="Phobius"/>
    </source>
</evidence>
<dbReference type="AlphaFoldDB" id="A0A8V0ZY52"/>
<reference evidence="2" key="1">
    <citation type="submission" date="2020-11" db="EMBL/GenBank/DDBJ databases">
        <title>Gallus gallus (Chicken) genome, bGalGal1, GRCg7b, maternal haplotype autosomes + Z &amp; W.</title>
        <authorList>
            <person name="Warren W."/>
            <person name="Formenti G."/>
            <person name="Fedrigo O."/>
            <person name="Haase B."/>
            <person name="Mountcastle J."/>
            <person name="Balacco J."/>
            <person name="Tracey A."/>
            <person name="Schneider V."/>
            <person name="Okimoto R."/>
            <person name="Cheng H."/>
            <person name="Hawken R."/>
            <person name="Howe K."/>
            <person name="Jarvis E.D."/>
        </authorList>
    </citation>
    <scope>NUCLEOTIDE SEQUENCE [LARGE SCALE GENOMIC DNA]</scope>
    <source>
        <strain evidence="2">Broiler</strain>
    </source>
</reference>
<feature type="transmembrane region" description="Helical" evidence="1">
    <location>
        <begin position="65"/>
        <end position="83"/>
    </location>
</feature>
<keyword evidence="3" id="KW-1185">Reference proteome</keyword>
<evidence type="ECO:0000313" key="2">
    <source>
        <dbReference type="Ensembl" id="ENSGALP00010035249.1"/>
    </source>
</evidence>
<proteinExistence type="predicted"/>